<evidence type="ECO:0000313" key="2">
    <source>
        <dbReference type="EMBL" id="TNN23421.1"/>
    </source>
</evidence>
<dbReference type="EMBL" id="SRLO01018529">
    <property type="protein sequence ID" value="TNN23421.1"/>
    <property type="molecule type" value="Genomic_DNA"/>
</dbReference>
<dbReference type="Proteomes" id="UP000314294">
    <property type="component" value="Unassembled WGS sequence"/>
</dbReference>
<name>A0A4Z2E3X2_9TELE</name>
<evidence type="ECO:0000256" key="1">
    <source>
        <dbReference type="SAM" id="MobiDB-lite"/>
    </source>
</evidence>
<evidence type="ECO:0000313" key="3">
    <source>
        <dbReference type="Proteomes" id="UP000314294"/>
    </source>
</evidence>
<keyword evidence="3" id="KW-1185">Reference proteome</keyword>
<protein>
    <submittedName>
        <fullName evidence="2">Uncharacterized protein</fullName>
    </submittedName>
</protein>
<reference evidence="2 3" key="1">
    <citation type="submission" date="2019-03" db="EMBL/GenBank/DDBJ databases">
        <title>First draft genome of Liparis tanakae, snailfish: a comprehensive survey of snailfish specific genes.</title>
        <authorList>
            <person name="Kim W."/>
            <person name="Song I."/>
            <person name="Jeong J.-H."/>
            <person name="Kim D."/>
            <person name="Kim S."/>
            <person name="Ryu S."/>
            <person name="Song J.Y."/>
            <person name="Lee S.K."/>
        </authorList>
    </citation>
    <scope>NUCLEOTIDE SEQUENCE [LARGE SCALE GENOMIC DNA]</scope>
    <source>
        <tissue evidence="2">Muscle</tissue>
    </source>
</reference>
<feature type="region of interest" description="Disordered" evidence="1">
    <location>
        <begin position="1"/>
        <end position="45"/>
    </location>
</feature>
<gene>
    <name evidence="2" type="ORF">EYF80_066458</name>
</gene>
<organism evidence="2 3">
    <name type="scientific">Liparis tanakae</name>
    <name type="common">Tanaka's snailfish</name>
    <dbReference type="NCBI Taxonomy" id="230148"/>
    <lineage>
        <taxon>Eukaryota</taxon>
        <taxon>Metazoa</taxon>
        <taxon>Chordata</taxon>
        <taxon>Craniata</taxon>
        <taxon>Vertebrata</taxon>
        <taxon>Euteleostomi</taxon>
        <taxon>Actinopterygii</taxon>
        <taxon>Neopterygii</taxon>
        <taxon>Teleostei</taxon>
        <taxon>Neoteleostei</taxon>
        <taxon>Acanthomorphata</taxon>
        <taxon>Eupercaria</taxon>
        <taxon>Perciformes</taxon>
        <taxon>Cottioidei</taxon>
        <taxon>Cottales</taxon>
        <taxon>Liparidae</taxon>
        <taxon>Liparis</taxon>
    </lineage>
</organism>
<sequence>MCCSIQRDTPPSRRHDDVTGGSGSRSERPVPARLTSRSLAAPVPGPVPASLLTLTCSHTEGLIAGKHRAATRPSGCGEIGGEG</sequence>
<proteinExistence type="predicted"/>
<comment type="caution">
    <text evidence="2">The sequence shown here is derived from an EMBL/GenBank/DDBJ whole genome shotgun (WGS) entry which is preliminary data.</text>
</comment>
<dbReference type="AlphaFoldDB" id="A0A4Z2E3X2"/>
<accession>A0A4Z2E3X2</accession>